<evidence type="ECO:0000313" key="2">
    <source>
        <dbReference type="EMBL" id="TPX16532.1"/>
    </source>
</evidence>
<name>A0A507B2N5_9PEZI</name>
<dbReference type="AlphaFoldDB" id="A0A507B2N5"/>
<accession>A0A507B2N5</accession>
<protein>
    <submittedName>
        <fullName evidence="2">Uncharacterized protein</fullName>
    </submittedName>
</protein>
<comment type="caution">
    <text evidence="2">The sequence shown here is derived from an EMBL/GenBank/DDBJ whole genome shotgun (WGS) entry which is preliminary data.</text>
</comment>
<feature type="region of interest" description="Disordered" evidence="1">
    <location>
        <begin position="1"/>
        <end position="21"/>
    </location>
</feature>
<dbReference type="Proteomes" id="UP000319257">
    <property type="component" value="Unassembled WGS sequence"/>
</dbReference>
<keyword evidence="3" id="KW-1185">Reference proteome</keyword>
<organism evidence="2 3">
    <name type="scientific">Thyridium curvatum</name>
    <dbReference type="NCBI Taxonomy" id="1093900"/>
    <lineage>
        <taxon>Eukaryota</taxon>
        <taxon>Fungi</taxon>
        <taxon>Dikarya</taxon>
        <taxon>Ascomycota</taxon>
        <taxon>Pezizomycotina</taxon>
        <taxon>Sordariomycetes</taxon>
        <taxon>Sordariomycetidae</taxon>
        <taxon>Thyridiales</taxon>
        <taxon>Thyridiaceae</taxon>
        <taxon>Thyridium</taxon>
    </lineage>
</organism>
<evidence type="ECO:0000313" key="3">
    <source>
        <dbReference type="Proteomes" id="UP000319257"/>
    </source>
</evidence>
<evidence type="ECO:0000256" key="1">
    <source>
        <dbReference type="SAM" id="MobiDB-lite"/>
    </source>
</evidence>
<dbReference type="InParanoid" id="A0A507B2N5"/>
<dbReference type="EMBL" id="SKBQ01000017">
    <property type="protein sequence ID" value="TPX16532.1"/>
    <property type="molecule type" value="Genomic_DNA"/>
</dbReference>
<sequence>MSASAPVLGPPAAFREEDDTSAISTPRTASLDCHGFCITPDPSLIARSANKVLDHLHKPAVYTVLRDLFWDSKFKLSTKPDSLTTEMVLLTKKLANQDLDQAARDEKLRKRWALTNNVELFIDADFKEVFEVIKDVPSIWGNAGPRRAYLKMLYGDSTEPASCSRVSVVISLGETGAYEFGVKEEQREGESDSESLGSWPPAAKQKKTRRLILLAPKPAAVPLLVARGSTPASEMSIGTEESELSEAMSCISVVRDPQTRPGQPASSPDVMDIADEASWSRERGGYQSLDPEDGRPSWWH</sequence>
<dbReference type="RefSeq" id="XP_030998243.1">
    <property type="nucleotide sequence ID" value="XM_031138168.1"/>
</dbReference>
<feature type="region of interest" description="Disordered" evidence="1">
    <location>
        <begin position="256"/>
        <end position="300"/>
    </location>
</feature>
<reference evidence="2 3" key="1">
    <citation type="submission" date="2019-06" db="EMBL/GenBank/DDBJ databases">
        <title>Draft genome sequence of the filamentous fungus Phialemoniopsis curvata isolated from diesel fuel.</title>
        <authorList>
            <person name="Varaljay V.A."/>
            <person name="Lyon W.J."/>
            <person name="Crouch A.L."/>
            <person name="Drake C.E."/>
            <person name="Hollomon J.M."/>
            <person name="Nadeau L.J."/>
            <person name="Nunn H.S."/>
            <person name="Stevenson B.S."/>
            <person name="Bojanowski C.L."/>
            <person name="Crookes-Goodson W.J."/>
        </authorList>
    </citation>
    <scope>NUCLEOTIDE SEQUENCE [LARGE SCALE GENOMIC DNA]</scope>
    <source>
        <strain evidence="2 3">D216</strain>
    </source>
</reference>
<dbReference type="GeneID" id="41971273"/>
<proteinExistence type="predicted"/>
<gene>
    <name evidence="2" type="ORF">E0L32_003826</name>
</gene>
<feature type="region of interest" description="Disordered" evidence="1">
    <location>
        <begin position="183"/>
        <end position="203"/>
    </location>
</feature>